<feature type="domain" description="N-acetyltransferase" evidence="3">
    <location>
        <begin position="1"/>
        <end position="170"/>
    </location>
</feature>
<evidence type="ECO:0000256" key="2">
    <source>
        <dbReference type="ARBA" id="ARBA00023315"/>
    </source>
</evidence>
<dbReference type="GO" id="GO:0016747">
    <property type="term" value="F:acyltransferase activity, transferring groups other than amino-acyl groups"/>
    <property type="evidence" value="ECO:0007669"/>
    <property type="project" value="InterPro"/>
</dbReference>
<comment type="caution">
    <text evidence="4">The sequence shown here is derived from an EMBL/GenBank/DDBJ whole genome shotgun (WGS) entry which is preliminary data.</text>
</comment>
<dbReference type="Proteomes" id="UP000886887">
    <property type="component" value="Unassembled WGS sequence"/>
</dbReference>
<reference evidence="4" key="2">
    <citation type="journal article" date="2021" name="PeerJ">
        <title>Extensive microbial diversity within the chicken gut microbiome revealed by metagenomics and culture.</title>
        <authorList>
            <person name="Gilroy R."/>
            <person name="Ravi A."/>
            <person name="Getino M."/>
            <person name="Pursley I."/>
            <person name="Horton D.L."/>
            <person name="Alikhan N.F."/>
            <person name="Baker D."/>
            <person name="Gharbi K."/>
            <person name="Hall N."/>
            <person name="Watson M."/>
            <person name="Adriaenssens E.M."/>
            <person name="Foster-Nyarko E."/>
            <person name="Jarju S."/>
            <person name="Secka A."/>
            <person name="Antonio M."/>
            <person name="Oren A."/>
            <person name="Chaudhuri R.R."/>
            <person name="La Ragione R."/>
            <person name="Hildebrand F."/>
            <person name="Pallen M.J."/>
        </authorList>
    </citation>
    <scope>NUCLEOTIDE SEQUENCE</scope>
    <source>
        <strain evidence="4">ChiSxjej2B14-6234</strain>
    </source>
</reference>
<gene>
    <name evidence="4" type="ORF">IAB73_04810</name>
</gene>
<evidence type="ECO:0000313" key="5">
    <source>
        <dbReference type="Proteomes" id="UP000886887"/>
    </source>
</evidence>
<dbReference type="Gene3D" id="3.40.630.30">
    <property type="match status" value="1"/>
</dbReference>
<organism evidence="4 5">
    <name type="scientific">Candidatus Onthenecus intestinigallinarum</name>
    <dbReference type="NCBI Taxonomy" id="2840875"/>
    <lineage>
        <taxon>Bacteria</taxon>
        <taxon>Bacillati</taxon>
        <taxon>Bacillota</taxon>
        <taxon>Clostridia</taxon>
        <taxon>Eubacteriales</taxon>
        <taxon>Candidatus Onthenecus</taxon>
    </lineage>
</organism>
<keyword evidence="2" id="KW-0012">Acyltransferase</keyword>
<dbReference type="InterPro" id="IPR016181">
    <property type="entry name" value="Acyl_CoA_acyltransferase"/>
</dbReference>
<dbReference type="Pfam" id="PF00583">
    <property type="entry name" value="Acetyltransf_1"/>
    <property type="match status" value="1"/>
</dbReference>
<evidence type="ECO:0000313" key="4">
    <source>
        <dbReference type="EMBL" id="HIQ71515.1"/>
    </source>
</evidence>
<evidence type="ECO:0000256" key="1">
    <source>
        <dbReference type="ARBA" id="ARBA00022679"/>
    </source>
</evidence>
<sequence length="174" mass="19523">MRFTRAEWSDLEAIGDLYDALCEHLSAHGNGPGWRKGVYPTVEDARAGIEDGALYVLKEHGAVVGAMTLRHRPEAGYAKVRWLTEDDYDHIYVIYTLAVHPDFLKRGMGAMLLEQAERLARAEGCRSLRLDVARGNVPAENLYRKCGFQCVGTADLGYAAYGLPWFNLYEKVLK</sequence>
<dbReference type="InterPro" id="IPR000182">
    <property type="entry name" value="GNAT_dom"/>
</dbReference>
<dbReference type="PANTHER" id="PTHR43877">
    <property type="entry name" value="AMINOALKYLPHOSPHONATE N-ACETYLTRANSFERASE-RELATED-RELATED"/>
    <property type="match status" value="1"/>
</dbReference>
<dbReference type="InterPro" id="IPR050832">
    <property type="entry name" value="Bact_Acetyltransf"/>
</dbReference>
<dbReference type="CDD" id="cd04301">
    <property type="entry name" value="NAT_SF"/>
    <property type="match status" value="1"/>
</dbReference>
<protein>
    <submittedName>
        <fullName evidence="4">GNAT family N-acetyltransferase</fullName>
    </submittedName>
</protein>
<dbReference type="AlphaFoldDB" id="A0A9D0Z9U4"/>
<reference evidence="4" key="1">
    <citation type="submission" date="2020-10" db="EMBL/GenBank/DDBJ databases">
        <authorList>
            <person name="Gilroy R."/>
        </authorList>
    </citation>
    <scope>NUCLEOTIDE SEQUENCE</scope>
    <source>
        <strain evidence="4">ChiSxjej2B14-6234</strain>
    </source>
</reference>
<accession>A0A9D0Z9U4</accession>
<dbReference type="SUPFAM" id="SSF55729">
    <property type="entry name" value="Acyl-CoA N-acyltransferases (Nat)"/>
    <property type="match status" value="1"/>
</dbReference>
<proteinExistence type="predicted"/>
<evidence type="ECO:0000259" key="3">
    <source>
        <dbReference type="PROSITE" id="PS51186"/>
    </source>
</evidence>
<name>A0A9D0Z9U4_9FIRM</name>
<dbReference type="PANTHER" id="PTHR43877:SF2">
    <property type="entry name" value="AMINOALKYLPHOSPHONATE N-ACETYLTRANSFERASE-RELATED"/>
    <property type="match status" value="1"/>
</dbReference>
<dbReference type="EMBL" id="DVFJ01000013">
    <property type="protein sequence ID" value="HIQ71515.1"/>
    <property type="molecule type" value="Genomic_DNA"/>
</dbReference>
<keyword evidence="1" id="KW-0808">Transferase</keyword>
<dbReference type="PROSITE" id="PS51186">
    <property type="entry name" value="GNAT"/>
    <property type="match status" value="1"/>
</dbReference>